<dbReference type="EMBL" id="JANAVB010043419">
    <property type="protein sequence ID" value="KAJ6792666.1"/>
    <property type="molecule type" value="Genomic_DNA"/>
</dbReference>
<accession>A0AAX6DLP0</accession>
<dbReference type="InterPro" id="IPR052035">
    <property type="entry name" value="ZnF_BED_domain_contain"/>
</dbReference>
<dbReference type="Proteomes" id="UP001140949">
    <property type="component" value="Unassembled WGS sequence"/>
</dbReference>
<keyword evidence="1" id="KW-1133">Transmembrane helix</keyword>
<reference evidence="2" key="2">
    <citation type="submission" date="2023-04" db="EMBL/GenBank/DDBJ databases">
        <authorList>
            <person name="Bruccoleri R.E."/>
            <person name="Oakeley E.J."/>
            <person name="Faust A.-M."/>
            <person name="Dessus-Babus S."/>
            <person name="Altorfer M."/>
            <person name="Burckhardt D."/>
            <person name="Oertli M."/>
            <person name="Naumann U."/>
            <person name="Petersen F."/>
            <person name="Wong J."/>
        </authorList>
    </citation>
    <scope>NUCLEOTIDE SEQUENCE</scope>
    <source>
        <strain evidence="2">GSM-AAB239-AS_SAM_17_03QT</strain>
        <tissue evidence="2">Leaf</tissue>
    </source>
</reference>
<keyword evidence="1" id="KW-0472">Membrane</keyword>
<dbReference type="AlphaFoldDB" id="A0AAX6DLP0"/>
<evidence type="ECO:0000256" key="1">
    <source>
        <dbReference type="SAM" id="Phobius"/>
    </source>
</evidence>
<dbReference type="SUPFAM" id="SSF53098">
    <property type="entry name" value="Ribonuclease H-like"/>
    <property type="match status" value="1"/>
</dbReference>
<name>A0AAX6DLP0_IRIPA</name>
<proteinExistence type="predicted"/>
<protein>
    <submittedName>
        <fullName evidence="2">Zinc finger BED domain-containing protein RICESLEEPER 2-like</fullName>
    </submittedName>
</protein>
<gene>
    <name evidence="2" type="ORF">M6B38_238785</name>
</gene>
<evidence type="ECO:0000313" key="2">
    <source>
        <dbReference type="EMBL" id="KAJ6792666.1"/>
    </source>
</evidence>
<dbReference type="InterPro" id="IPR012337">
    <property type="entry name" value="RNaseH-like_sf"/>
</dbReference>
<dbReference type="SUPFAM" id="SSF140996">
    <property type="entry name" value="Hermes dimerisation domain"/>
    <property type="match status" value="1"/>
</dbReference>
<keyword evidence="3" id="KW-1185">Reference proteome</keyword>
<dbReference type="PANTHER" id="PTHR46481:SF7">
    <property type="entry name" value="ZINC FINGER BED DOMAIN-CONTAINING PROTEIN RICESLEEPER 2-LIKE"/>
    <property type="match status" value="1"/>
</dbReference>
<dbReference type="PANTHER" id="PTHR46481">
    <property type="entry name" value="ZINC FINGER BED DOMAIN-CONTAINING PROTEIN 4"/>
    <property type="match status" value="1"/>
</dbReference>
<comment type="caution">
    <text evidence="2">The sequence shown here is derived from an EMBL/GenBank/DDBJ whole genome shotgun (WGS) entry which is preliminary data.</text>
</comment>
<reference evidence="2" key="1">
    <citation type="journal article" date="2023" name="GigaByte">
        <title>Genome assembly of the bearded iris, Iris pallida Lam.</title>
        <authorList>
            <person name="Bruccoleri R.E."/>
            <person name="Oakeley E.J."/>
            <person name="Faust A.M.E."/>
            <person name="Altorfer M."/>
            <person name="Dessus-Babus S."/>
            <person name="Burckhardt D."/>
            <person name="Oertli M."/>
            <person name="Naumann U."/>
            <person name="Petersen F."/>
            <person name="Wong J."/>
        </authorList>
    </citation>
    <scope>NUCLEOTIDE SEQUENCE</scope>
    <source>
        <strain evidence="2">GSM-AAB239-AS_SAM_17_03QT</strain>
    </source>
</reference>
<feature type="transmembrane region" description="Helical" evidence="1">
    <location>
        <begin position="20"/>
        <end position="42"/>
    </location>
</feature>
<evidence type="ECO:0000313" key="3">
    <source>
        <dbReference type="Proteomes" id="UP001140949"/>
    </source>
</evidence>
<sequence length="234" mass="27797">MQVQVKLIRYQVQVQWMSIWVLHLMKVRFLIFHLHLVVLVMARIKRNLQGPLLQFGHTLKELAFEQSANIVVKIMQVIQKNGTSNLNTHISLQCKKFPGRESKQKSLSFQPKRIGEDGSNSKLIATSYDPDYLRESIARYIIKEELPFRHVESEGFRDLCRDFEPRFMVPSRTTATRDVLHMYKMERERLKKIFVSDHQRVCLTTDTWTSIQNMNYMCLTAHYIDSDWRYKKKS</sequence>
<organism evidence="2 3">
    <name type="scientific">Iris pallida</name>
    <name type="common">Sweet iris</name>
    <dbReference type="NCBI Taxonomy" id="29817"/>
    <lineage>
        <taxon>Eukaryota</taxon>
        <taxon>Viridiplantae</taxon>
        <taxon>Streptophyta</taxon>
        <taxon>Embryophyta</taxon>
        <taxon>Tracheophyta</taxon>
        <taxon>Spermatophyta</taxon>
        <taxon>Magnoliopsida</taxon>
        <taxon>Liliopsida</taxon>
        <taxon>Asparagales</taxon>
        <taxon>Iridaceae</taxon>
        <taxon>Iridoideae</taxon>
        <taxon>Irideae</taxon>
        <taxon>Iris</taxon>
    </lineage>
</organism>
<keyword evidence="1" id="KW-0812">Transmembrane</keyword>